<feature type="transmembrane region" description="Helical" evidence="1">
    <location>
        <begin position="68"/>
        <end position="88"/>
    </location>
</feature>
<organism evidence="2 3">
    <name type="scientific">Aliidiomarina minuta</name>
    <dbReference type="NCBI Taxonomy" id="880057"/>
    <lineage>
        <taxon>Bacteria</taxon>
        <taxon>Pseudomonadati</taxon>
        <taxon>Pseudomonadota</taxon>
        <taxon>Gammaproteobacteria</taxon>
        <taxon>Alteromonadales</taxon>
        <taxon>Idiomarinaceae</taxon>
        <taxon>Aliidiomarina</taxon>
    </lineage>
</organism>
<keyword evidence="1" id="KW-0472">Membrane</keyword>
<dbReference type="AlphaFoldDB" id="A0A432W580"/>
<keyword evidence="1" id="KW-1133">Transmembrane helix</keyword>
<protein>
    <submittedName>
        <fullName evidence="2">DUF1499 domain-containing protein</fullName>
    </submittedName>
</protein>
<proteinExistence type="predicted"/>
<dbReference type="OrthoDB" id="1523552at2"/>
<sequence length="245" mass="26586">MKALSFALALCLTIVAIATAILSGPLYQSGQIQLEGALQALQLASVLAVAGALCGILAAILIRPRKPFMQGILALCLLSAGVSFYVTYTTLQDAREAPHISDVTTDTENPPQFDALLSRRQEARVPHEYPGEQIAELQRQHYSDIQTLHTNVTSASVFRAAQQVVQTKGWQLVAVDNDGGIIEASDTTSWLGFEQDIVIRIQHDGRSTVVDVRSVSRNEEQDLGTNAKRVRAFLHELQGRLGIAG</sequence>
<dbReference type="Proteomes" id="UP000288293">
    <property type="component" value="Unassembled WGS sequence"/>
</dbReference>
<accession>A0A432W580</accession>
<dbReference type="InterPro" id="IPR010865">
    <property type="entry name" value="DUF1499"/>
</dbReference>
<dbReference type="RefSeq" id="WP_126801914.1">
    <property type="nucleotide sequence ID" value="NZ_PIPL01000001.1"/>
</dbReference>
<evidence type="ECO:0000313" key="2">
    <source>
        <dbReference type="EMBL" id="RUO25217.1"/>
    </source>
</evidence>
<reference evidence="2 3" key="1">
    <citation type="journal article" date="2011" name="Front. Microbiol.">
        <title>Genomic signatures of strain selection and enhancement in Bacillus atrophaeus var. globigii, a historical biowarfare simulant.</title>
        <authorList>
            <person name="Gibbons H.S."/>
            <person name="Broomall S.M."/>
            <person name="McNew L.A."/>
            <person name="Daligault H."/>
            <person name="Chapman C."/>
            <person name="Bruce D."/>
            <person name="Karavis M."/>
            <person name="Krepps M."/>
            <person name="McGregor P.A."/>
            <person name="Hong C."/>
            <person name="Park K.H."/>
            <person name="Akmal A."/>
            <person name="Feldman A."/>
            <person name="Lin J.S."/>
            <person name="Chang W.E."/>
            <person name="Higgs B.W."/>
            <person name="Demirev P."/>
            <person name="Lindquist J."/>
            <person name="Liem A."/>
            <person name="Fochler E."/>
            <person name="Read T.D."/>
            <person name="Tapia R."/>
            <person name="Johnson S."/>
            <person name="Bishop-Lilly K.A."/>
            <person name="Detter C."/>
            <person name="Han C."/>
            <person name="Sozhamannan S."/>
            <person name="Rosenzweig C.N."/>
            <person name="Skowronski E.W."/>
        </authorList>
    </citation>
    <scope>NUCLEOTIDE SEQUENCE [LARGE SCALE GENOMIC DNA]</scope>
    <source>
        <strain evidence="2 3">MLST1</strain>
    </source>
</reference>
<dbReference type="EMBL" id="PIPL01000001">
    <property type="protein sequence ID" value="RUO25217.1"/>
    <property type="molecule type" value="Genomic_DNA"/>
</dbReference>
<feature type="transmembrane region" description="Helical" evidence="1">
    <location>
        <begin position="39"/>
        <end position="61"/>
    </location>
</feature>
<evidence type="ECO:0000313" key="3">
    <source>
        <dbReference type="Proteomes" id="UP000288293"/>
    </source>
</evidence>
<gene>
    <name evidence="2" type="ORF">CWE09_00290</name>
</gene>
<name>A0A432W580_9GAMM</name>
<keyword evidence="3" id="KW-1185">Reference proteome</keyword>
<keyword evidence="1" id="KW-0812">Transmembrane</keyword>
<dbReference type="Pfam" id="PF07386">
    <property type="entry name" value="DUF1499"/>
    <property type="match status" value="1"/>
</dbReference>
<evidence type="ECO:0000256" key="1">
    <source>
        <dbReference type="SAM" id="Phobius"/>
    </source>
</evidence>
<comment type="caution">
    <text evidence="2">The sequence shown here is derived from an EMBL/GenBank/DDBJ whole genome shotgun (WGS) entry which is preliminary data.</text>
</comment>